<dbReference type="PROSITE" id="PS50850">
    <property type="entry name" value="MFS"/>
    <property type="match status" value="1"/>
</dbReference>
<evidence type="ECO:0000256" key="4">
    <source>
        <dbReference type="ARBA" id="ARBA00022692"/>
    </source>
</evidence>
<dbReference type="Pfam" id="PF07690">
    <property type="entry name" value="MFS_1"/>
    <property type="match status" value="1"/>
</dbReference>
<comment type="subcellular location">
    <subcellularLocation>
        <location evidence="1">Cell membrane</location>
        <topology evidence="1">Multi-pass membrane protein</topology>
    </subcellularLocation>
</comment>
<feature type="transmembrane region" description="Helical" evidence="7">
    <location>
        <begin position="309"/>
        <end position="328"/>
    </location>
</feature>
<dbReference type="InterPro" id="IPR011701">
    <property type="entry name" value="MFS"/>
</dbReference>
<evidence type="ECO:0000259" key="8">
    <source>
        <dbReference type="PROSITE" id="PS50850"/>
    </source>
</evidence>
<feature type="transmembrane region" description="Helical" evidence="7">
    <location>
        <begin position="334"/>
        <end position="353"/>
    </location>
</feature>
<feature type="transmembrane region" description="Helical" evidence="7">
    <location>
        <begin position="17"/>
        <end position="40"/>
    </location>
</feature>
<dbReference type="InterPro" id="IPR036259">
    <property type="entry name" value="MFS_trans_sf"/>
</dbReference>
<sequence>MTSAEPEALFSPQMKRVLYASVIGSIIEWYDFVIYGTAAAMVFNHLFFPAVDPAIGVILSLGTYAVGYFSRPLGGVIFGHFGDRFGRKAMLTLTLLIMGLGTFLIGCLPTYQQIGLWAPLLLVTLRFVQGLGIGGEWGGSVALAVEHAPKHRRGLIGSLIQLGYPLGVLLSTGAFALITLLPQESFLSWGWRIPFLVSIVLVFIGALIRLYVHESPIFQETQQAEKAPSIPFIDVLRHHKQTFFTAIGLKLSEIAWVVTITVFGVSYVTQHLGLPKTVILNGLICAAALELITIPLAGYLSDRFGRKPLFYAGCLFAIIAAFPLFMLFDTRDPTVIAITVAIAVSLGQGIMFGPEAAWMCELFPTHLRYTGASMGMQIGGALGGGVVPVAAAALLVWANGATWGVSIMLIAIACMTLVATWFARETSTTDL</sequence>
<keyword evidence="4 7" id="KW-0812">Transmembrane</keyword>
<gene>
    <name evidence="9" type="ORF">HA50_24440</name>
</gene>
<dbReference type="AlphaFoldDB" id="A0A1X1ENI7"/>
<dbReference type="PROSITE" id="PS00216">
    <property type="entry name" value="SUGAR_TRANSPORT_1"/>
    <property type="match status" value="1"/>
</dbReference>
<organism evidence="9 10">
    <name type="scientific">Pantoea cypripedii</name>
    <name type="common">Pectobacterium cypripedii</name>
    <name type="synonym">Erwinia cypripedii</name>
    <dbReference type="NCBI Taxonomy" id="55209"/>
    <lineage>
        <taxon>Bacteria</taxon>
        <taxon>Pseudomonadati</taxon>
        <taxon>Pseudomonadota</taxon>
        <taxon>Gammaproteobacteria</taxon>
        <taxon>Enterobacterales</taxon>
        <taxon>Erwiniaceae</taxon>
        <taxon>Pantoea</taxon>
    </lineage>
</organism>
<keyword evidence="6 7" id="KW-0472">Membrane</keyword>
<name>A0A1X1ENI7_PANCY</name>
<feature type="transmembrane region" description="Helical" evidence="7">
    <location>
        <begin position="278"/>
        <end position="297"/>
    </location>
</feature>
<keyword evidence="10" id="KW-1185">Reference proteome</keyword>
<dbReference type="PANTHER" id="PTHR43045">
    <property type="entry name" value="SHIKIMATE TRANSPORTER"/>
    <property type="match status" value="1"/>
</dbReference>
<dbReference type="GO" id="GO:0005886">
    <property type="term" value="C:plasma membrane"/>
    <property type="evidence" value="ECO:0007669"/>
    <property type="project" value="UniProtKB-SubCell"/>
</dbReference>
<accession>A0A1X1ENI7</accession>
<keyword evidence="5 7" id="KW-1133">Transmembrane helix</keyword>
<keyword evidence="3" id="KW-1003">Cell membrane</keyword>
<feature type="transmembrane region" description="Helical" evidence="7">
    <location>
        <begin position="155"/>
        <end position="181"/>
    </location>
</feature>
<evidence type="ECO:0000256" key="7">
    <source>
        <dbReference type="SAM" id="Phobius"/>
    </source>
</evidence>
<keyword evidence="2" id="KW-0813">Transport</keyword>
<dbReference type="InterPro" id="IPR005829">
    <property type="entry name" value="Sugar_transporter_CS"/>
</dbReference>
<feature type="transmembrane region" description="Helical" evidence="7">
    <location>
        <begin position="90"/>
        <end position="111"/>
    </location>
</feature>
<feature type="transmembrane region" description="Helical" evidence="7">
    <location>
        <begin position="193"/>
        <end position="212"/>
    </location>
</feature>
<evidence type="ECO:0000313" key="10">
    <source>
        <dbReference type="Proteomes" id="UP000193749"/>
    </source>
</evidence>
<dbReference type="InterPro" id="IPR020846">
    <property type="entry name" value="MFS_dom"/>
</dbReference>
<dbReference type="EMBL" id="MLJI01000002">
    <property type="protein sequence ID" value="ORM90324.1"/>
    <property type="molecule type" value="Genomic_DNA"/>
</dbReference>
<feature type="transmembrane region" description="Helical" evidence="7">
    <location>
        <begin position="403"/>
        <end position="423"/>
    </location>
</feature>
<reference evidence="9 10" key="1">
    <citation type="journal article" date="2017" name="Antonie Van Leeuwenhoek">
        <title>Phylogenomic resolution of the bacterial genus Pantoea and its relationship with Erwinia and Tatumella.</title>
        <authorList>
            <person name="Palmer M."/>
            <person name="Steenkamp E.T."/>
            <person name="Coetzee M.P."/>
            <person name="Chan W.Y."/>
            <person name="van Zyl E."/>
            <person name="De Maayer P."/>
            <person name="Coutinho T.A."/>
            <person name="Blom J."/>
            <person name="Smits T.H."/>
            <person name="Duffy B."/>
            <person name="Venter S.N."/>
        </authorList>
    </citation>
    <scope>NUCLEOTIDE SEQUENCE [LARGE SCALE GENOMIC DNA]</scope>
    <source>
        <strain evidence="9 10">LMG 2657</strain>
    </source>
</reference>
<feature type="transmembrane region" description="Helical" evidence="7">
    <location>
        <begin position="117"/>
        <end position="143"/>
    </location>
</feature>
<evidence type="ECO:0000256" key="2">
    <source>
        <dbReference type="ARBA" id="ARBA00022448"/>
    </source>
</evidence>
<dbReference type="Proteomes" id="UP000193749">
    <property type="component" value="Unassembled WGS sequence"/>
</dbReference>
<dbReference type="PANTHER" id="PTHR43045:SF1">
    <property type="entry name" value="SHIKIMATE TRANSPORTER"/>
    <property type="match status" value="1"/>
</dbReference>
<comment type="caution">
    <text evidence="9">The sequence shown here is derived from an EMBL/GenBank/DDBJ whole genome shotgun (WGS) entry which is preliminary data.</text>
</comment>
<dbReference type="PROSITE" id="PS00217">
    <property type="entry name" value="SUGAR_TRANSPORT_2"/>
    <property type="match status" value="1"/>
</dbReference>
<protein>
    <submittedName>
        <fullName evidence="9">MFS transporter</fullName>
    </submittedName>
</protein>
<evidence type="ECO:0000256" key="5">
    <source>
        <dbReference type="ARBA" id="ARBA00022989"/>
    </source>
</evidence>
<dbReference type="Gene3D" id="1.20.1250.20">
    <property type="entry name" value="MFS general substrate transporter like domains"/>
    <property type="match status" value="2"/>
</dbReference>
<evidence type="ECO:0000256" key="6">
    <source>
        <dbReference type="ARBA" id="ARBA00023136"/>
    </source>
</evidence>
<proteinExistence type="predicted"/>
<feature type="domain" description="Major facilitator superfamily (MFS) profile" evidence="8">
    <location>
        <begin position="17"/>
        <end position="428"/>
    </location>
</feature>
<evidence type="ECO:0000256" key="1">
    <source>
        <dbReference type="ARBA" id="ARBA00004651"/>
    </source>
</evidence>
<dbReference type="GO" id="GO:0022857">
    <property type="term" value="F:transmembrane transporter activity"/>
    <property type="evidence" value="ECO:0007669"/>
    <property type="project" value="InterPro"/>
</dbReference>
<dbReference type="CDD" id="cd17369">
    <property type="entry name" value="MFS_ShiA_like"/>
    <property type="match status" value="1"/>
</dbReference>
<evidence type="ECO:0000256" key="3">
    <source>
        <dbReference type="ARBA" id="ARBA00022475"/>
    </source>
</evidence>
<dbReference type="FunFam" id="1.20.1250.20:FF:000001">
    <property type="entry name" value="Dicarboxylate MFS transporter"/>
    <property type="match status" value="1"/>
</dbReference>
<dbReference type="SUPFAM" id="SSF103473">
    <property type="entry name" value="MFS general substrate transporter"/>
    <property type="match status" value="1"/>
</dbReference>
<dbReference type="STRING" id="55209.HA50_24440"/>
<feature type="transmembrane region" description="Helical" evidence="7">
    <location>
        <begin position="374"/>
        <end position="397"/>
    </location>
</feature>
<feature type="transmembrane region" description="Helical" evidence="7">
    <location>
        <begin position="243"/>
        <end position="266"/>
    </location>
</feature>
<feature type="transmembrane region" description="Helical" evidence="7">
    <location>
        <begin position="46"/>
        <end position="69"/>
    </location>
</feature>
<evidence type="ECO:0000313" key="9">
    <source>
        <dbReference type="EMBL" id="ORM90324.1"/>
    </source>
</evidence>